<reference evidence="1 2" key="1">
    <citation type="submission" date="2013-11" db="EMBL/GenBank/DDBJ databases">
        <title>The Genome Sequence of Phytophthora parasitica P1569.</title>
        <authorList>
            <consortium name="The Broad Institute Genomics Platform"/>
            <person name="Russ C."/>
            <person name="Tyler B."/>
            <person name="Panabieres F."/>
            <person name="Shan W."/>
            <person name="Tripathy S."/>
            <person name="Grunwald N."/>
            <person name="Machado M."/>
            <person name="Johnson C.S."/>
            <person name="Arredondo F."/>
            <person name="Hong C."/>
            <person name="Coffey M."/>
            <person name="Young S.K."/>
            <person name="Zeng Q."/>
            <person name="Gargeya S."/>
            <person name="Fitzgerald M."/>
            <person name="Abouelleil A."/>
            <person name="Alvarado L."/>
            <person name="Chapman S.B."/>
            <person name="Gainer-Dewar J."/>
            <person name="Goldberg J."/>
            <person name="Griggs A."/>
            <person name="Gujja S."/>
            <person name="Hansen M."/>
            <person name="Howarth C."/>
            <person name="Imamovic A."/>
            <person name="Ireland A."/>
            <person name="Larimer J."/>
            <person name="McCowan C."/>
            <person name="Murphy C."/>
            <person name="Pearson M."/>
            <person name="Poon T.W."/>
            <person name="Priest M."/>
            <person name="Roberts A."/>
            <person name="Saif S."/>
            <person name="Shea T."/>
            <person name="Sykes S."/>
            <person name="Wortman J."/>
            <person name="Nusbaum C."/>
            <person name="Birren B."/>
        </authorList>
    </citation>
    <scope>NUCLEOTIDE SEQUENCE [LARGE SCALE GENOMIC DNA]</scope>
    <source>
        <strain evidence="1 2">P1569</strain>
    </source>
</reference>
<dbReference type="Proteomes" id="UP000018721">
    <property type="component" value="Unassembled WGS sequence"/>
</dbReference>
<keyword evidence="2" id="KW-1185">Reference proteome</keyword>
<dbReference type="HOGENOM" id="CLU_2447445_0_0_1"/>
<protein>
    <submittedName>
        <fullName evidence="1">Uncharacterized protein</fullName>
    </submittedName>
</protein>
<accession>V9ET59</accession>
<gene>
    <name evidence="1" type="ORF">F443_13080</name>
</gene>
<proteinExistence type="predicted"/>
<sequence length="90" mass="10167">VEATPPQSTQIDITHRSCLPTHFSSLETGSPSVASKKTTSCLAKSMRFCVQTRKVVRIVVLFQALLYRRREVLAVQQDSPRLQGCRQDMF</sequence>
<feature type="non-terminal residue" evidence="1">
    <location>
        <position position="1"/>
    </location>
</feature>
<name>V9ET59_PHYNI</name>
<comment type="caution">
    <text evidence="1">The sequence shown here is derived from an EMBL/GenBank/DDBJ whole genome shotgun (WGS) entry which is preliminary data.</text>
</comment>
<evidence type="ECO:0000313" key="2">
    <source>
        <dbReference type="Proteomes" id="UP000018721"/>
    </source>
</evidence>
<evidence type="ECO:0000313" key="1">
    <source>
        <dbReference type="EMBL" id="ETI41698.1"/>
    </source>
</evidence>
<dbReference type="EMBL" id="ANIZ01002233">
    <property type="protein sequence ID" value="ETI41698.1"/>
    <property type="molecule type" value="Genomic_DNA"/>
</dbReference>
<organism evidence="1 2">
    <name type="scientific">Phytophthora nicotianae P1569</name>
    <dbReference type="NCBI Taxonomy" id="1317065"/>
    <lineage>
        <taxon>Eukaryota</taxon>
        <taxon>Sar</taxon>
        <taxon>Stramenopiles</taxon>
        <taxon>Oomycota</taxon>
        <taxon>Peronosporomycetes</taxon>
        <taxon>Peronosporales</taxon>
        <taxon>Peronosporaceae</taxon>
        <taxon>Phytophthora</taxon>
    </lineage>
</organism>
<dbReference type="AlphaFoldDB" id="V9ET59"/>